<proteinExistence type="predicted"/>
<dbReference type="PANTHER" id="PTHR30570:SF1">
    <property type="entry name" value="PHOSPHATE-BINDING PROTEIN PSTS"/>
    <property type="match status" value="1"/>
</dbReference>
<dbReference type="PANTHER" id="PTHR30570">
    <property type="entry name" value="PERIPLASMIC PHOSPHATE BINDING COMPONENT OF PHOSPHATE ABC TRANSPORTER"/>
    <property type="match status" value="1"/>
</dbReference>
<organism evidence="3 4">
    <name type="scientific">Leptolyngbya foveolarum</name>
    <dbReference type="NCBI Taxonomy" id="47253"/>
    <lineage>
        <taxon>Bacteria</taxon>
        <taxon>Bacillati</taxon>
        <taxon>Cyanobacteriota</taxon>
        <taxon>Cyanophyceae</taxon>
        <taxon>Leptolyngbyales</taxon>
        <taxon>Leptolyngbyaceae</taxon>
        <taxon>Leptolyngbya group</taxon>
        <taxon>Leptolyngbya</taxon>
    </lineage>
</organism>
<dbReference type="InterPro" id="IPR024370">
    <property type="entry name" value="PBP_domain"/>
</dbReference>
<protein>
    <submittedName>
        <fullName evidence="3">ABC transporter substrate-binding protein</fullName>
    </submittedName>
</protein>
<dbReference type="PROSITE" id="PS51257">
    <property type="entry name" value="PROKAR_LIPOPROTEIN"/>
    <property type="match status" value="1"/>
</dbReference>
<reference evidence="4" key="1">
    <citation type="submission" date="2018-04" db="EMBL/GenBank/DDBJ databases">
        <authorList>
            <person name="Cornet L."/>
        </authorList>
    </citation>
    <scope>NUCLEOTIDE SEQUENCE [LARGE SCALE GENOMIC DNA]</scope>
</reference>
<evidence type="ECO:0000313" key="4">
    <source>
        <dbReference type="Proteomes" id="UP000249354"/>
    </source>
</evidence>
<evidence type="ECO:0000259" key="2">
    <source>
        <dbReference type="Pfam" id="PF12849"/>
    </source>
</evidence>
<dbReference type="Proteomes" id="UP000249354">
    <property type="component" value="Unassembled WGS sequence"/>
</dbReference>
<dbReference type="Gene3D" id="3.40.190.10">
    <property type="entry name" value="Periplasmic binding protein-like II"/>
    <property type="match status" value="2"/>
</dbReference>
<dbReference type="EMBL" id="QBMC01000159">
    <property type="protein sequence ID" value="PZO12103.1"/>
    <property type="molecule type" value="Genomic_DNA"/>
</dbReference>
<feature type="domain" description="PBP" evidence="2">
    <location>
        <begin position="37"/>
        <end position="272"/>
    </location>
</feature>
<name>A0A2W4TTI8_9CYAN</name>
<evidence type="ECO:0000313" key="3">
    <source>
        <dbReference type="EMBL" id="PZO12103.1"/>
    </source>
</evidence>
<dbReference type="AlphaFoldDB" id="A0A2W4TTI8"/>
<dbReference type="Pfam" id="PF12849">
    <property type="entry name" value="PBP_like_2"/>
    <property type="match status" value="1"/>
</dbReference>
<gene>
    <name evidence="3" type="ORF">DCF25_18220</name>
</gene>
<dbReference type="SUPFAM" id="SSF53850">
    <property type="entry name" value="Periplasmic binding protein-like II"/>
    <property type="match status" value="1"/>
</dbReference>
<evidence type="ECO:0000256" key="1">
    <source>
        <dbReference type="ARBA" id="ARBA00022729"/>
    </source>
</evidence>
<keyword evidence="1" id="KW-0732">Signal</keyword>
<accession>A0A2W4TTI8</accession>
<reference evidence="3 4" key="2">
    <citation type="submission" date="2018-06" db="EMBL/GenBank/DDBJ databases">
        <title>Metagenomic assembly of (sub)arctic Cyanobacteria and their associated microbiome from non-axenic cultures.</title>
        <authorList>
            <person name="Baurain D."/>
        </authorList>
    </citation>
    <scope>NUCLEOTIDE SEQUENCE [LARGE SCALE GENOMIC DNA]</scope>
    <source>
        <strain evidence="3">ULC129bin1</strain>
    </source>
</reference>
<dbReference type="CDD" id="cd13653">
    <property type="entry name" value="PBP2_phosphate_like_1"/>
    <property type="match status" value="1"/>
</dbReference>
<dbReference type="InterPro" id="IPR050811">
    <property type="entry name" value="Phosphate_ABC_transporter"/>
</dbReference>
<sequence>MLNVRTSVLLGIGLVGSLWLQSCSQSSQPTAVSVNDQGKLQGKIVLTGSSTVAPLATEIGKQFEQNNPGVRVDVQSGGSSRGIADARSGVADLGMISRSLDPDEADLKAFPIALDGIAMIVHESNPISELSKGQIEQIYQGDVDNWQAVGGEAQPITVVNKAEGRSTLELFLKYLDLEAADIKADVVIGDNEQGIKTVAGNESAVGYVSIGSAENSIEQGVPIKLVKIDGIEASTATVKEGKFPISRELNLVTLNEPTAEVGAFIDFAQSPEAYEIIERQYFVPITK</sequence>
<comment type="caution">
    <text evidence="3">The sequence shown here is derived from an EMBL/GenBank/DDBJ whole genome shotgun (WGS) entry which is preliminary data.</text>
</comment>